<sequence length="114" mass="12056">MRLQLCRRDAEAARRDLVRLATAVRDELEQRRDARVAAGQLAAAGRRGARGAVYIACASRGGAYFGGADAELALLRRHLGEVPLVALFGAGEICGARAYADSGVLMVFGDDPVV</sequence>
<dbReference type="AlphaFoldDB" id="A0A1J5QPX0"/>
<evidence type="ECO:0000313" key="2">
    <source>
        <dbReference type="EMBL" id="OIQ85432.1"/>
    </source>
</evidence>
<feature type="domain" description="FIST C-domain" evidence="1">
    <location>
        <begin position="2"/>
        <end position="94"/>
    </location>
</feature>
<gene>
    <name evidence="2" type="ORF">GALL_327160</name>
</gene>
<dbReference type="EMBL" id="MLJW01000544">
    <property type="protein sequence ID" value="OIQ85432.1"/>
    <property type="molecule type" value="Genomic_DNA"/>
</dbReference>
<reference evidence="2" key="1">
    <citation type="submission" date="2016-10" db="EMBL/GenBank/DDBJ databases">
        <title>Sequence of Gallionella enrichment culture.</title>
        <authorList>
            <person name="Poehlein A."/>
            <person name="Muehling M."/>
            <person name="Daniel R."/>
        </authorList>
    </citation>
    <scope>NUCLEOTIDE SEQUENCE</scope>
</reference>
<proteinExistence type="predicted"/>
<name>A0A1J5QPX0_9ZZZZ</name>
<dbReference type="Pfam" id="PF10442">
    <property type="entry name" value="FIST_C"/>
    <property type="match status" value="1"/>
</dbReference>
<evidence type="ECO:0000259" key="1">
    <source>
        <dbReference type="Pfam" id="PF10442"/>
    </source>
</evidence>
<protein>
    <submittedName>
        <fullName evidence="2">FIST C domain protein</fullName>
    </submittedName>
</protein>
<dbReference type="InterPro" id="IPR019494">
    <property type="entry name" value="FIST_C"/>
</dbReference>
<comment type="caution">
    <text evidence="2">The sequence shown here is derived from an EMBL/GenBank/DDBJ whole genome shotgun (WGS) entry which is preliminary data.</text>
</comment>
<accession>A0A1J5QPX0</accession>
<organism evidence="2">
    <name type="scientific">mine drainage metagenome</name>
    <dbReference type="NCBI Taxonomy" id="410659"/>
    <lineage>
        <taxon>unclassified sequences</taxon>
        <taxon>metagenomes</taxon>
        <taxon>ecological metagenomes</taxon>
    </lineage>
</organism>